<sequence>MTLINSFDIQNIMKSIDEQILRTTKEIIVKFIEMGRLSPSNIHESFKDIYTTVNETVKKNVNTTVPSNDKQD</sequence>
<organism evidence="1 2">
    <name type="scientific">Desulfobacula phenolica</name>
    <dbReference type="NCBI Taxonomy" id="90732"/>
    <lineage>
        <taxon>Bacteria</taxon>
        <taxon>Pseudomonadati</taxon>
        <taxon>Thermodesulfobacteriota</taxon>
        <taxon>Desulfobacteria</taxon>
        <taxon>Desulfobacterales</taxon>
        <taxon>Desulfobacteraceae</taxon>
        <taxon>Desulfobacula</taxon>
    </lineage>
</organism>
<dbReference type="Proteomes" id="UP000199608">
    <property type="component" value="Unassembled WGS sequence"/>
</dbReference>
<evidence type="ECO:0000313" key="1">
    <source>
        <dbReference type="EMBL" id="SDU47399.1"/>
    </source>
</evidence>
<dbReference type="AlphaFoldDB" id="A0A1H2ITD5"/>
<name>A0A1H2ITD5_9BACT</name>
<evidence type="ECO:0000313" key="2">
    <source>
        <dbReference type="Proteomes" id="UP000199608"/>
    </source>
</evidence>
<gene>
    <name evidence="1" type="ORF">SAMN04487931_109162</name>
</gene>
<evidence type="ECO:0008006" key="3">
    <source>
        <dbReference type="Google" id="ProtNLM"/>
    </source>
</evidence>
<proteinExistence type="predicted"/>
<protein>
    <recommendedName>
        <fullName evidence="3">Conjugal transfer protein TraB</fullName>
    </recommendedName>
</protein>
<dbReference type="EMBL" id="FNLL01000009">
    <property type="protein sequence ID" value="SDU47399.1"/>
    <property type="molecule type" value="Genomic_DNA"/>
</dbReference>
<reference evidence="2" key="1">
    <citation type="submission" date="2016-10" db="EMBL/GenBank/DDBJ databases">
        <authorList>
            <person name="Varghese N."/>
            <person name="Submissions S."/>
        </authorList>
    </citation>
    <scope>NUCLEOTIDE SEQUENCE [LARGE SCALE GENOMIC DNA]</scope>
    <source>
        <strain evidence="2">DSM 3384</strain>
    </source>
</reference>
<accession>A0A1H2ITD5</accession>
<keyword evidence="2" id="KW-1185">Reference proteome</keyword>